<evidence type="ECO:0000313" key="2">
    <source>
        <dbReference type="Proteomes" id="UP000195221"/>
    </source>
</evidence>
<dbReference type="AlphaFoldDB" id="A0A242MBP7"/>
<gene>
    <name evidence="1" type="ORF">PAMC26577_32810</name>
</gene>
<sequence>MHDPKEIFRMDVARRILVQGLIRALFTRPSAKRGGAED</sequence>
<comment type="caution">
    <text evidence="1">The sequence shown here is derived from an EMBL/GenBank/DDBJ whole genome shotgun (WGS) entry which is preliminary data.</text>
</comment>
<proteinExistence type="predicted"/>
<name>A0A242MBP7_CABSO</name>
<dbReference type="Proteomes" id="UP000195221">
    <property type="component" value="Unassembled WGS sequence"/>
</dbReference>
<accession>A0A242MBP7</accession>
<protein>
    <submittedName>
        <fullName evidence="1">Uncharacterized protein</fullName>
    </submittedName>
</protein>
<evidence type="ECO:0000313" key="1">
    <source>
        <dbReference type="EMBL" id="OTP68559.1"/>
    </source>
</evidence>
<reference evidence="1 2" key="1">
    <citation type="submission" date="2017-03" db="EMBL/GenBank/DDBJ databases">
        <title>Genome analysis of strain PAMC 26577.</title>
        <authorList>
            <person name="Oh H.-M."/>
            <person name="Yang J.-A."/>
        </authorList>
    </citation>
    <scope>NUCLEOTIDE SEQUENCE [LARGE SCALE GENOMIC DNA]</scope>
    <source>
        <strain evidence="1 2">PAMC 26577</strain>
    </source>
</reference>
<organism evidence="1 2">
    <name type="scientific">Caballeronia sordidicola</name>
    <name type="common">Burkholderia sordidicola</name>
    <dbReference type="NCBI Taxonomy" id="196367"/>
    <lineage>
        <taxon>Bacteria</taxon>
        <taxon>Pseudomonadati</taxon>
        <taxon>Pseudomonadota</taxon>
        <taxon>Betaproteobacteria</taxon>
        <taxon>Burkholderiales</taxon>
        <taxon>Burkholderiaceae</taxon>
        <taxon>Caballeronia</taxon>
    </lineage>
</organism>
<dbReference type="EMBL" id="NBTZ01000131">
    <property type="protein sequence ID" value="OTP68559.1"/>
    <property type="molecule type" value="Genomic_DNA"/>
</dbReference>